<reference evidence="3" key="1">
    <citation type="submission" date="2016-10" db="EMBL/GenBank/DDBJ databases">
        <authorList>
            <person name="Varghese N."/>
            <person name="Submissions S."/>
        </authorList>
    </citation>
    <scope>NUCLEOTIDE SEQUENCE [LARGE SCALE GENOMIC DNA]</scope>
    <source>
        <strain evidence="3">DUS833</strain>
    </source>
</reference>
<dbReference type="Proteomes" id="UP000199365">
    <property type="component" value="Unassembled WGS sequence"/>
</dbReference>
<evidence type="ECO:0000256" key="1">
    <source>
        <dbReference type="SAM" id="MobiDB-lite"/>
    </source>
</evidence>
<gene>
    <name evidence="2" type="ORF">SAMN05445850_3816</name>
</gene>
<name>A0A1H1IXU5_9BURK</name>
<dbReference type="STRING" id="157910.SAMN05445850_3816"/>
<feature type="compositionally biased region" description="Basic and acidic residues" evidence="1">
    <location>
        <begin position="12"/>
        <end position="30"/>
    </location>
</feature>
<feature type="region of interest" description="Disordered" evidence="1">
    <location>
        <begin position="1"/>
        <end position="47"/>
    </location>
</feature>
<proteinExistence type="predicted"/>
<sequence>MPLRLHGTLPLDKPRQADAHHEKHEPETRNKPARTASIQRASSGAPEVFPVYRGRTSRLYWYRLSLTTVRHFGVLHCETEPLHDKRCTAS</sequence>
<accession>A0A1H1IXU5</accession>
<evidence type="ECO:0000313" key="2">
    <source>
        <dbReference type="EMBL" id="SDR42503.1"/>
    </source>
</evidence>
<protein>
    <submittedName>
        <fullName evidence="2">Uncharacterized protein</fullName>
    </submittedName>
</protein>
<dbReference type="AlphaFoldDB" id="A0A1H1IXU5"/>
<evidence type="ECO:0000313" key="3">
    <source>
        <dbReference type="Proteomes" id="UP000199365"/>
    </source>
</evidence>
<organism evidence="2 3">
    <name type="scientific">Paraburkholderia tuberum</name>
    <dbReference type="NCBI Taxonomy" id="157910"/>
    <lineage>
        <taxon>Bacteria</taxon>
        <taxon>Pseudomonadati</taxon>
        <taxon>Pseudomonadota</taxon>
        <taxon>Betaproteobacteria</taxon>
        <taxon>Burkholderiales</taxon>
        <taxon>Burkholderiaceae</taxon>
        <taxon>Paraburkholderia</taxon>
    </lineage>
</organism>
<dbReference type="EMBL" id="FNKX01000002">
    <property type="protein sequence ID" value="SDR42503.1"/>
    <property type="molecule type" value="Genomic_DNA"/>
</dbReference>
<keyword evidence="3" id="KW-1185">Reference proteome</keyword>